<reference evidence="2 3" key="1">
    <citation type="submission" date="2024-04" db="EMBL/GenBank/DDBJ databases">
        <title>whole genome sequencing of Lutimonas vermicola strain IMCC1616.</title>
        <authorList>
            <person name="Bae S.S."/>
        </authorList>
    </citation>
    <scope>NUCLEOTIDE SEQUENCE [LARGE SCALE GENOMIC DNA]</scope>
    <source>
        <strain evidence="2 3">IMCC1616</strain>
    </source>
</reference>
<dbReference type="Pfam" id="PF18950">
    <property type="entry name" value="DUF5694"/>
    <property type="match status" value="1"/>
</dbReference>
<evidence type="ECO:0000256" key="1">
    <source>
        <dbReference type="SAM" id="SignalP"/>
    </source>
</evidence>
<dbReference type="EMBL" id="JBCDNA010000003">
    <property type="protein sequence ID" value="MEL4457333.1"/>
    <property type="molecule type" value="Genomic_DNA"/>
</dbReference>
<sequence>MKRYIIVILLLHSYSILKAQEVEVLTLGTFHFAFHNRDVQKTDKKDQIDVLKPEYQNEIETIVSMIARFEPTIIAIEIDPDKQSKIDSLYKAYLTGKHMLERSETEQIGFRLAKQFRLKTLYCVNDWGKLPDEIQQVVYGNDTIAKQKFMNFFYNNPDSLLIYEDDNLFKSEGILAELRNRNSEEFLKHDLGNYLISIFKYETDDNEFFGVDFTTGWWYNRNLRIFRNIQKIPTKPNDKILVIYGSGHMNMLNTLFEVSPEYRLVRANDYLK</sequence>
<dbReference type="InterPro" id="IPR043749">
    <property type="entry name" value="DUF5694"/>
</dbReference>
<feature type="chain" id="PRO_5045334303" evidence="1">
    <location>
        <begin position="20"/>
        <end position="272"/>
    </location>
</feature>
<dbReference type="Proteomes" id="UP001474120">
    <property type="component" value="Unassembled WGS sequence"/>
</dbReference>
<proteinExistence type="predicted"/>
<evidence type="ECO:0000313" key="3">
    <source>
        <dbReference type="Proteomes" id="UP001474120"/>
    </source>
</evidence>
<name>A0ABU9L572_9FLAO</name>
<comment type="caution">
    <text evidence="2">The sequence shown here is derived from an EMBL/GenBank/DDBJ whole genome shotgun (WGS) entry which is preliminary data.</text>
</comment>
<feature type="signal peptide" evidence="1">
    <location>
        <begin position="1"/>
        <end position="19"/>
    </location>
</feature>
<dbReference type="RefSeq" id="WP_342161497.1">
    <property type="nucleotide sequence ID" value="NZ_JBCDNA010000003.1"/>
</dbReference>
<gene>
    <name evidence="2" type="ORF">AABB81_15605</name>
</gene>
<protein>
    <submittedName>
        <fullName evidence="2">DUF5694 domain-containing protein</fullName>
    </submittedName>
</protein>
<evidence type="ECO:0000313" key="2">
    <source>
        <dbReference type="EMBL" id="MEL4457333.1"/>
    </source>
</evidence>
<keyword evidence="1" id="KW-0732">Signal</keyword>
<organism evidence="2 3">
    <name type="scientific">Lutimonas vermicola</name>
    <dbReference type="NCBI Taxonomy" id="414288"/>
    <lineage>
        <taxon>Bacteria</taxon>
        <taxon>Pseudomonadati</taxon>
        <taxon>Bacteroidota</taxon>
        <taxon>Flavobacteriia</taxon>
        <taxon>Flavobacteriales</taxon>
        <taxon>Flavobacteriaceae</taxon>
        <taxon>Lutimonas</taxon>
    </lineage>
</organism>
<keyword evidence="3" id="KW-1185">Reference proteome</keyword>
<accession>A0ABU9L572</accession>